<evidence type="ECO:0000313" key="2">
    <source>
        <dbReference type="Proteomes" id="UP000199202"/>
    </source>
</evidence>
<dbReference type="STRING" id="633440.SAMN05421869_104406"/>
<gene>
    <name evidence="1" type="ORF">SAMN05421869_104406</name>
</gene>
<dbReference type="RefSeq" id="WP_090930866.1">
    <property type="nucleotide sequence ID" value="NZ_FNDJ01000004.1"/>
</dbReference>
<dbReference type="InterPro" id="IPR016084">
    <property type="entry name" value="Haem_Oase-like_multi-hlx"/>
</dbReference>
<dbReference type="Gene3D" id="1.20.910.10">
    <property type="entry name" value="Heme oxygenase-like"/>
    <property type="match status" value="1"/>
</dbReference>
<dbReference type="AlphaFoldDB" id="A0A1G8I897"/>
<dbReference type="Proteomes" id="UP000199202">
    <property type="component" value="Unassembled WGS sequence"/>
</dbReference>
<organism evidence="1 2">
    <name type="scientific">Nonomuraea jiangxiensis</name>
    <dbReference type="NCBI Taxonomy" id="633440"/>
    <lineage>
        <taxon>Bacteria</taxon>
        <taxon>Bacillati</taxon>
        <taxon>Actinomycetota</taxon>
        <taxon>Actinomycetes</taxon>
        <taxon>Streptosporangiales</taxon>
        <taxon>Streptosporangiaceae</taxon>
        <taxon>Nonomuraea</taxon>
    </lineage>
</organism>
<proteinExistence type="predicted"/>
<keyword evidence="2" id="KW-1185">Reference proteome</keyword>
<accession>A0A1G8I897</accession>
<dbReference type="EMBL" id="FNDJ01000004">
    <property type="protein sequence ID" value="SDI15062.1"/>
    <property type="molecule type" value="Genomic_DNA"/>
</dbReference>
<reference evidence="1 2" key="1">
    <citation type="submission" date="2016-10" db="EMBL/GenBank/DDBJ databases">
        <authorList>
            <person name="de Groot N.N."/>
        </authorList>
    </citation>
    <scope>NUCLEOTIDE SEQUENCE [LARGE SCALE GENOMIC DNA]</scope>
    <source>
        <strain evidence="1 2">CGMCC 4.6533</strain>
    </source>
</reference>
<name>A0A1G8I897_9ACTN</name>
<sequence length="514" mass="58660">MIHVLRVIDERKALLEDHPLHRWLVTWDDGGPPERRLWFSLYFLNFIMYFRELNLYHISYASPGRDNGLGEPAQRAAITRHAEEDMTHSRLFLRDFRTLGWDTMLGWRPSEVFHWLFSSRITADLRSRTSAITKLVIEAQDPVVRFAVVEAIEACGNALFRHTNEIAVEYARRTGRELVYWGPYHLARETGHAVDDDSFESAVLDPARRAAAIAKAVRVFELIDEQNSDMLRLAQETLSQGGFGYRRGRHASAPATIGSRPGPEVFDFPFWPEHPHPTQQAIKDLQDKSVAAVRESADLSYFEDVPDLTEAIRRLRIALLFMATDTTGAPTVYRRMISYPIPVSAPQRAINRLCRRFGRRSGLLYEDWRSLRLDDLLDWPVSRTLEFIYLSKDTAEHRDLRGVITHQIDHTLDPLLRYWVIVALKGLTAPVSDAIGALARRVESETGLPLPYLAQRLPVQPLELEPDPEADALRFESLAAGPDLAAQAMGAIDEMRDGILRRTSHMIKQGGRWL</sequence>
<evidence type="ECO:0000313" key="1">
    <source>
        <dbReference type="EMBL" id="SDI15062.1"/>
    </source>
</evidence>
<protein>
    <submittedName>
        <fullName evidence="1">Uncharacterized protein</fullName>
    </submittedName>
</protein>
<dbReference type="OrthoDB" id="4653716at2"/>